<proteinExistence type="predicted"/>
<gene>
    <name evidence="1" type="ORF">NBRC111893_2353</name>
</gene>
<dbReference type="AlphaFoldDB" id="A0A401FPE5"/>
<accession>A0A401FPE5</accession>
<evidence type="ECO:0000313" key="2">
    <source>
        <dbReference type="Proteomes" id="UP000286974"/>
    </source>
</evidence>
<protein>
    <submittedName>
        <fullName evidence="1">Uncharacterized protein</fullName>
    </submittedName>
</protein>
<evidence type="ECO:0000313" key="1">
    <source>
        <dbReference type="EMBL" id="GAY74207.1"/>
    </source>
</evidence>
<dbReference type="Proteomes" id="UP000286974">
    <property type="component" value="Unassembled WGS sequence"/>
</dbReference>
<sequence>MSVMAKYPDHYLWMKQNGYELGQIQDLPSEVLNQDNV</sequence>
<organism evidence="1 2">
    <name type="scientific">Lentilactobacillus kosonis</name>
    <dbReference type="NCBI Taxonomy" id="2810561"/>
    <lineage>
        <taxon>Bacteria</taxon>
        <taxon>Bacillati</taxon>
        <taxon>Bacillota</taxon>
        <taxon>Bacilli</taxon>
        <taxon>Lactobacillales</taxon>
        <taxon>Lactobacillaceae</taxon>
        <taxon>Lentilactobacillus</taxon>
    </lineage>
</organism>
<dbReference type="EMBL" id="BEXA01000007">
    <property type="protein sequence ID" value="GAY74207.1"/>
    <property type="molecule type" value="Genomic_DNA"/>
</dbReference>
<comment type="caution">
    <text evidence="1">The sequence shown here is derived from an EMBL/GenBank/DDBJ whole genome shotgun (WGS) entry which is preliminary data.</text>
</comment>
<name>A0A401FPE5_9LACO</name>
<keyword evidence="2" id="KW-1185">Reference proteome</keyword>
<reference evidence="1 2" key="1">
    <citation type="submission" date="2017-11" db="EMBL/GenBank/DDBJ databases">
        <title>Draft Genome Sequence of Lactobacillus curieae NBRC 111893 isolated from Koso, a Japanese sugar-Vegetable Fermented Beverage.</title>
        <authorList>
            <person name="Chiou T.Y."/>
            <person name="Oshima K."/>
            <person name="Suda W."/>
            <person name="Hattori M."/>
            <person name="Takahashi T."/>
        </authorList>
    </citation>
    <scope>NUCLEOTIDE SEQUENCE [LARGE SCALE GENOMIC DNA]</scope>
    <source>
        <strain evidence="1 2">NBRC111893</strain>
    </source>
</reference>